<feature type="domain" description="Phosphatidic acid phosphatase type 2/haloperoxidase" evidence="2">
    <location>
        <begin position="93"/>
        <end position="217"/>
    </location>
</feature>
<sequence length="271" mass="29322">MRIDSPSFFTLTCLVGLTAAVIFVGFPHLDLAVADLFYLGKRHFLADPSLLGNVLRQSFRLVFLMAGLVALFGLGLSIVTGRKLFGFGFPQWVAVVLALTVGPGLIANVIFKDNWGRARPFYVEQFGGPKEFTPALRHADQCEKNCSFVSGEASSIYAVFFALAFLARRRRREIFLAGLAVGSFAGFMRIASGSHFLSDVVFAGVFMGLAVRGAFALVFEMSPQTFAEGGPLHRRLHRRVTGAAAQIAAAPRQLFGSSQRLVGRVAASLAL</sequence>
<dbReference type="SUPFAM" id="SSF48317">
    <property type="entry name" value="Acid phosphatase/Vanadium-dependent haloperoxidase"/>
    <property type="match status" value="1"/>
</dbReference>
<evidence type="ECO:0000313" key="4">
    <source>
        <dbReference type="Proteomes" id="UP001597102"/>
    </source>
</evidence>
<dbReference type="Proteomes" id="UP001597102">
    <property type="component" value="Unassembled WGS sequence"/>
</dbReference>
<gene>
    <name evidence="3" type="ORF">ACFQ2F_03775</name>
</gene>
<dbReference type="InterPro" id="IPR000326">
    <property type="entry name" value="PAP2/HPO"/>
</dbReference>
<dbReference type="Gene3D" id="1.20.144.10">
    <property type="entry name" value="Phosphatidic acid phosphatase type 2/haloperoxidase"/>
    <property type="match status" value="1"/>
</dbReference>
<name>A0ABW3J7C8_9HYPH</name>
<reference evidence="4" key="1">
    <citation type="journal article" date="2019" name="Int. J. Syst. Evol. Microbiol.">
        <title>The Global Catalogue of Microorganisms (GCM) 10K type strain sequencing project: providing services to taxonomists for standard genome sequencing and annotation.</title>
        <authorList>
            <consortium name="The Broad Institute Genomics Platform"/>
            <consortium name="The Broad Institute Genome Sequencing Center for Infectious Disease"/>
            <person name="Wu L."/>
            <person name="Ma J."/>
        </authorList>
    </citation>
    <scope>NUCLEOTIDE SEQUENCE [LARGE SCALE GENOMIC DNA]</scope>
    <source>
        <strain evidence="4">CCUG 61697</strain>
    </source>
</reference>
<dbReference type="SMART" id="SM00014">
    <property type="entry name" value="acidPPc"/>
    <property type="match status" value="1"/>
</dbReference>
<organism evidence="3 4">
    <name type="scientific">Methyloligella solikamskensis</name>
    <dbReference type="NCBI Taxonomy" id="1177756"/>
    <lineage>
        <taxon>Bacteria</taxon>
        <taxon>Pseudomonadati</taxon>
        <taxon>Pseudomonadota</taxon>
        <taxon>Alphaproteobacteria</taxon>
        <taxon>Hyphomicrobiales</taxon>
        <taxon>Hyphomicrobiaceae</taxon>
        <taxon>Methyloligella</taxon>
    </lineage>
</organism>
<evidence type="ECO:0000256" key="1">
    <source>
        <dbReference type="SAM" id="Phobius"/>
    </source>
</evidence>
<dbReference type="RefSeq" id="WP_379085900.1">
    <property type="nucleotide sequence ID" value="NZ_JBHTJO010000001.1"/>
</dbReference>
<evidence type="ECO:0000313" key="3">
    <source>
        <dbReference type="EMBL" id="MFD0986209.1"/>
    </source>
</evidence>
<keyword evidence="4" id="KW-1185">Reference proteome</keyword>
<proteinExistence type="predicted"/>
<protein>
    <submittedName>
        <fullName evidence="3">Phosphatase PAP2 family protein</fullName>
    </submittedName>
</protein>
<evidence type="ECO:0000259" key="2">
    <source>
        <dbReference type="SMART" id="SM00014"/>
    </source>
</evidence>
<keyword evidence="1" id="KW-0812">Transmembrane</keyword>
<dbReference type="CDD" id="cd03396">
    <property type="entry name" value="PAP2_like_6"/>
    <property type="match status" value="1"/>
</dbReference>
<dbReference type="Pfam" id="PF01569">
    <property type="entry name" value="PAP2"/>
    <property type="match status" value="1"/>
</dbReference>
<comment type="caution">
    <text evidence="3">The sequence shown here is derived from an EMBL/GenBank/DDBJ whole genome shotgun (WGS) entry which is preliminary data.</text>
</comment>
<feature type="transmembrane region" description="Helical" evidence="1">
    <location>
        <begin position="58"/>
        <end position="80"/>
    </location>
</feature>
<accession>A0ABW3J7C8</accession>
<feature type="transmembrane region" description="Helical" evidence="1">
    <location>
        <begin position="148"/>
        <end position="167"/>
    </location>
</feature>
<dbReference type="EMBL" id="JBHTJO010000001">
    <property type="protein sequence ID" value="MFD0986209.1"/>
    <property type="molecule type" value="Genomic_DNA"/>
</dbReference>
<dbReference type="InterPro" id="IPR036938">
    <property type="entry name" value="PAP2/HPO_sf"/>
</dbReference>
<keyword evidence="1" id="KW-0472">Membrane</keyword>
<feature type="transmembrane region" description="Helical" evidence="1">
    <location>
        <begin position="92"/>
        <end position="111"/>
    </location>
</feature>
<feature type="transmembrane region" description="Helical" evidence="1">
    <location>
        <begin position="174"/>
        <end position="194"/>
    </location>
</feature>
<feature type="transmembrane region" description="Helical" evidence="1">
    <location>
        <begin position="200"/>
        <end position="219"/>
    </location>
</feature>
<keyword evidence="1" id="KW-1133">Transmembrane helix</keyword>